<reference evidence="5 6" key="1">
    <citation type="journal article" date="2017" name="Nat. Ecol. Evol.">
        <title>Scallop genome provides insights into evolution of bilaterian karyotype and development.</title>
        <authorList>
            <person name="Wang S."/>
            <person name="Zhang J."/>
            <person name="Jiao W."/>
            <person name="Li J."/>
            <person name="Xun X."/>
            <person name="Sun Y."/>
            <person name="Guo X."/>
            <person name="Huan P."/>
            <person name="Dong B."/>
            <person name="Zhang L."/>
            <person name="Hu X."/>
            <person name="Sun X."/>
            <person name="Wang J."/>
            <person name="Zhao C."/>
            <person name="Wang Y."/>
            <person name="Wang D."/>
            <person name="Huang X."/>
            <person name="Wang R."/>
            <person name="Lv J."/>
            <person name="Li Y."/>
            <person name="Zhang Z."/>
            <person name="Liu B."/>
            <person name="Lu W."/>
            <person name="Hui Y."/>
            <person name="Liang J."/>
            <person name="Zhou Z."/>
            <person name="Hou R."/>
            <person name="Li X."/>
            <person name="Liu Y."/>
            <person name="Li H."/>
            <person name="Ning X."/>
            <person name="Lin Y."/>
            <person name="Zhao L."/>
            <person name="Xing Q."/>
            <person name="Dou J."/>
            <person name="Li Y."/>
            <person name="Mao J."/>
            <person name="Guo H."/>
            <person name="Dou H."/>
            <person name="Li T."/>
            <person name="Mu C."/>
            <person name="Jiang W."/>
            <person name="Fu Q."/>
            <person name="Fu X."/>
            <person name="Miao Y."/>
            <person name="Liu J."/>
            <person name="Yu Q."/>
            <person name="Li R."/>
            <person name="Liao H."/>
            <person name="Li X."/>
            <person name="Kong Y."/>
            <person name="Jiang Z."/>
            <person name="Chourrout D."/>
            <person name="Li R."/>
            <person name="Bao Z."/>
        </authorList>
    </citation>
    <scope>NUCLEOTIDE SEQUENCE [LARGE SCALE GENOMIC DNA]</scope>
    <source>
        <strain evidence="5 6">PY_sf001</strain>
    </source>
</reference>
<dbReference type="InterPro" id="IPR027865">
    <property type="entry name" value="C5orf34-like_C"/>
</dbReference>
<name>A0A210QU08_MIZYE</name>
<keyword evidence="6" id="KW-1185">Reference proteome</keyword>
<dbReference type="PANTHER" id="PTHR34531">
    <property type="entry name" value="ZGC:153352"/>
    <property type="match status" value="1"/>
</dbReference>
<feature type="compositionally biased region" description="Basic and acidic residues" evidence="1">
    <location>
        <begin position="270"/>
        <end position="284"/>
    </location>
</feature>
<dbReference type="OrthoDB" id="75908at2759"/>
<evidence type="ECO:0008006" key="7">
    <source>
        <dbReference type="Google" id="ProtNLM"/>
    </source>
</evidence>
<sequence length="1069" mass="120181">MPVVPVLMVLYTNDAVEVRYSDGSCLKMAPCGSTFVHHQSPGETIHPAHGMKVINQRCQFVTSDYRQKVLEALDFRNRFAERPYVCPDLLLQDQLVCLYANIRDVAWPQTLEKASYEYLPDGSVRLMSEDEHSSMVLSTHKQDFTVCYLSKVSRDKPKVKARHKFKARSMTATNNRMSTERASRQERFKSRDEEHKISPGNGNLSNNHYSSRNIMNVERTGTNINSEPRNISDELVQNENTVSDHTARSEVAGHSSEQKTTETDSITAKHNHDRDNCESEGSKEGHKKLTRETDSVEGDSGSPLSDDLQRRLTGDLSISPISLVSGLRSEKSSPCTEEEYRRYSTPTHFQSDTQGAETRQCVPGKGAAIRQYKREQQPDDGSFLDYPPVKNKNEDVDSALDETLTSHNVSQDPQRNQIHAGSSPTSIPNVMQKPSPIESRSKPLIRGEIRQKPSFEQEMYIRGKKSNESSPSSQSERRAEGSWEEPYLRNQSGEREVGSWEEYSPGSQSGDREAGSWEESPEARIHYTWVTRHYSCEECPVVWSHCVNLARAVLDNRESLEQKALKLCSNPKKKLSDHQVVRRNKCVLSTLPRPLPLSCEGQHLHSLGGRYLYDDEKDLEENLAVFKQGKLKVLLIEGVVFRLVRLATTKVVEIFPGDSSVITSQGLSGHFYKHTIPHGHDKVEERTYSLKSAPPTPPKAAYSIQKLIKRAHRFLLQAGQEDQMITNADVCCWKYVEKKLELVPTTVLEDCCVPGHGKFSAYSNGHVRILFDDRTSLEMTCDFSRRVKNCLEHTEGTIDDTRTETDENQSILVTKQHLTARQTGLCKLLLPNGQYQIVEVNHPGVFKKYTDAATEWEAWVNSSPGQRKDFYERWDKQDSHQVNCSDIVDNTVSNQASLPSHDVAVMTSKPSTSHQGVGLVQYSNRTQFSNSSIPHSRYVNRSDNVTNKWLSDEGSQGQGHYSQDQHGYGAYKKGYNISESSVGHLSSEGHSGNFLRSQSHLGYSIPPEKVMTSAIPGSYQGSGGQIGNISHTASRTSMDTLQGFNAVREALLKTSKAIQDIDCILDKKS</sequence>
<organism evidence="5 6">
    <name type="scientific">Mizuhopecten yessoensis</name>
    <name type="common">Japanese scallop</name>
    <name type="synonym">Patinopecten yessoensis</name>
    <dbReference type="NCBI Taxonomy" id="6573"/>
    <lineage>
        <taxon>Eukaryota</taxon>
        <taxon>Metazoa</taxon>
        <taxon>Spiralia</taxon>
        <taxon>Lophotrochozoa</taxon>
        <taxon>Mollusca</taxon>
        <taxon>Bivalvia</taxon>
        <taxon>Autobranchia</taxon>
        <taxon>Pteriomorphia</taxon>
        <taxon>Pectinida</taxon>
        <taxon>Pectinoidea</taxon>
        <taxon>Pectinidae</taxon>
        <taxon>Mizuhopecten</taxon>
    </lineage>
</organism>
<feature type="compositionally biased region" description="Polar residues" evidence="1">
    <location>
        <begin position="200"/>
        <end position="244"/>
    </location>
</feature>
<evidence type="ECO:0000259" key="2">
    <source>
        <dbReference type="Pfam" id="PF15016"/>
    </source>
</evidence>
<evidence type="ECO:0000259" key="3">
    <source>
        <dbReference type="Pfam" id="PF15025"/>
    </source>
</evidence>
<feature type="compositionally biased region" description="Polar residues" evidence="1">
    <location>
        <begin position="344"/>
        <end position="357"/>
    </location>
</feature>
<dbReference type="Pfam" id="PF15016">
    <property type="entry name" value="C5orf34_C"/>
    <property type="match status" value="1"/>
</dbReference>
<evidence type="ECO:0000256" key="1">
    <source>
        <dbReference type="SAM" id="MobiDB-lite"/>
    </source>
</evidence>
<feature type="region of interest" description="Disordered" evidence="1">
    <location>
        <begin position="159"/>
        <end position="308"/>
    </location>
</feature>
<feature type="compositionally biased region" description="Basic and acidic residues" evidence="1">
    <location>
        <begin position="439"/>
        <end position="467"/>
    </location>
</feature>
<dbReference type="InterPro" id="IPR053900">
    <property type="entry name" value="C5orf34-like_dom"/>
</dbReference>
<proteinExistence type="predicted"/>
<dbReference type="Proteomes" id="UP000242188">
    <property type="component" value="Unassembled WGS sequence"/>
</dbReference>
<feature type="region of interest" description="Disordered" evidence="1">
    <location>
        <begin position="326"/>
        <end position="360"/>
    </location>
</feature>
<comment type="caution">
    <text evidence="5">The sequence shown here is derived from an EMBL/GenBank/DDBJ whole genome shotgun (WGS) entry which is preliminary data.</text>
</comment>
<dbReference type="PANTHER" id="PTHR34531:SF1">
    <property type="entry name" value="CHROMOSOME 5 OPEN READING FRAME 34"/>
    <property type="match status" value="1"/>
</dbReference>
<feature type="domain" description="C5orf34-like" evidence="4">
    <location>
        <begin position="631"/>
        <end position="715"/>
    </location>
</feature>
<evidence type="ECO:0000313" key="6">
    <source>
        <dbReference type="Proteomes" id="UP000242188"/>
    </source>
</evidence>
<dbReference type="InterPro" id="IPR053901">
    <property type="entry name" value="C5orf34-like"/>
</dbReference>
<dbReference type="Pfam" id="PF22834">
    <property type="entry name" value="Polo_box_4"/>
    <property type="match status" value="1"/>
</dbReference>
<dbReference type="STRING" id="6573.A0A210QU08"/>
<accession>A0A210QU08</accession>
<dbReference type="AlphaFoldDB" id="A0A210QU08"/>
<gene>
    <name evidence="5" type="ORF">KP79_PYT20100</name>
</gene>
<feature type="region of interest" description="Disordered" evidence="1">
    <location>
        <begin position="373"/>
        <end position="518"/>
    </location>
</feature>
<feature type="domain" description="C5orf34-like N-terminal" evidence="3">
    <location>
        <begin position="8"/>
        <end position="77"/>
    </location>
</feature>
<evidence type="ECO:0000313" key="5">
    <source>
        <dbReference type="EMBL" id="OWF52201.1"/>
    </source>
</evidence>
<feature type="compositionally biased region" description="Polar residues" evidence="1">
    <location>
        <begin position="403"/>
        <end position="429"/>
    </location>
</feature>
<dbReference type="Pfam" id="PF15025">
    <property type="entry name" value="C5orf34-like_N"/>
    <property type="match status" value="1"/>
</dbReference>
<dbReference type="InterPro" id="IPR027830">
    <property type="entry name" value="C5orf34-like_N"/>
</dbReference>
<dbReference type="EMBL" id="NEDP02001908">
    <property type="protein sequence ID" value="OWF52201.1"/>
    <property type="molecule type" value="Genomic_DNA"/>
</dbReference>
<evidence type="ECO:0000259" key="4">
    <source>
        <dbReference type="Pfam" id="PF22834"/>
    </source>
</evidence>
<feature type="compositionally biased region" description="Basic and acidic residues" evidence="1">
    <location>
        <begin position="178"/>
        <end position="197"/>
    </location>
</feature>
<protein>
    <recommendedName>
        <fullName evidence="7">DUF4524 domain-containing protein</fullName>
    </recommendedName>
</protein>
<feature type="domain" description="C5orf34-like C-terminal" evidence="2">
    <location>
        <begin position="745"/>
        <end position="859"/>
    </location>
</feature>